<evidence type="ECO:0000313" key="2">
    <source>
        <dbReference type="EMBL" id="NCJ07208.1"/>
    </source>
</evidence>
<gene>
    <name evidence="2" type="ORF">GS597_11970</name>
</gene>
<organism evidence="2 3">
    <name type="scientific">Petrachloros mirabilis ULC683</name>
    <dbReference type="NCBI Taxonomy" id="2781853"/>
    <lineage>
        <taxon>Bacteria</taxon>
        <taxon>Bacillati</taxon>
        <taxon>Cyanobacteriota</taxon>
        <taxon>Cyanophyceae</taxon>
        <taxon>Synechococcales</taxon>
        <taxon>Petrachlorosaceae</taxon>
        <taxon>Petrachloros</taxon>
        <taxon>Petrachloros mirabilis</taxon>
    </lineage>
</organism>
<dbReference type="Proteomes" id="UP000607397">
    <property type="component" value="Unassembled WGS sequence"/>
</dbReference>
<comment type="caution">
    <text evidence="2">The sequence shown here is derived from an EMBL/GenBank/DDBJ whole genome shotgun (WGS) entry which is preliminary data.</text>
</comment>
<dbReference type="RefSeq" id="WP_161825682.1">
    <property type="nucleotide sequence ID" value="NZ_WVIC01000022.1"/>
</dbReference>
<proteinExistence type="predicted"/>
<evidence type="ECO:0000256" key="1">
    <source>
        <dbReference type="SAM" id="Coils"/>
    </source>
</evidence>
<dbReference type="AlphaFoldDB" id="A0A8K2A077"/>
<accession>A0A8K2A077</accession>
<evidence type="ECO:0000313" key="3">
    <source>
        <dbReference type="Proteomes" id="UP000607397"/>
    </source>
</evidence>
<sequence length="407" mass="46017">MTQQLEFVWDLKISTEASPELSQISRSADSERSEAGVEGVAKIPDARSVESQGLKLGQPQRVQQLELALQQCQIYIDELKAQLIHQSFLEAQLAATEEFSHIQKQAIETLKQQLVVQSSQQTEYEQLQLEKVALEDHLAQLQGLQLQQVAEIKSLQQISQEQQQGLQERQSDLERLVSQVEISQQSAVQETQQRILAQKTVERLRSQLRDCEVTIQKLETQLKHTQQIVTSQEEILVSLNQSQSDSQKNKVIQGLSASLLKAQSKVAALEAELSNHSLLQVQFHHSTQELEAQAKLNQARVGELEQQVADMQEQILHQAQAASEYETAIQHWKDRCLQTETAMGEMRELLEQVLVEQQDGSSPVTSQWMGAIADLLQATAPPDLNFPPQNLKLDLPSIMHRWRNAKI</sequence>
<dbReference type="EMBL" id="WVIC01000022">
    <property type="protein sequence ID" value="NCJ07208.1"/>
    <property type="molecule type" value="Genomic_DNA"/>
</dbReference>
<keyword evidence="1" id="KW-0175">Coiled coil</keyword>
<protein>
    <submittedName>
        <fullName evidence="2">Uncharacterized protein</fullName>
    </submittedName>
</protein>
<name>A0A8K2A077_9CYAN</name>
<feature type="coiled-coil region" evidence="1">
    <location>
        <begin position="201"/>
        <end position="314"/>
    </location>
</feature>
<reference evidence="2" key="1">
    <citation type="submission" date="2019-12" db="EMBL/GenBank/DDBJ databases">
        <title>High-Quality draft genome sequences of three cyanobacteria isolated from the limestone walls of the Old Cathedral of Coimbra.</title>
        <authorList>
            <person name="Tiago I."/>
            <person name="Soares F."/>
            <person name="Portugal A."/>
        </authorList>
    </citation>
    <scope>NUCLEOTIDE SEQUENCE [LARGE SCALE GENOMIC DNA]</scope>
    <source>
        <strain evidence="2">C</strain>
    </source>
</reference>
<keyword evidence="3" id="KW-1185">Reference proteome</keyword>